<comment type="cofactor">
    <cofactor evidence="6">
        <name>heme</name>
        <dbReference type="ChEBI" id="CHEBI:30413"/>
    </cofactor>
</comment>
<reference evidence="8" key="1">
    <citation type="journal article" date="2020" name="Stud. Mycol.">
        <title>101 Dothideomycetes genomes: a test case for predicting lifestyles and emergence of pathogens.</title>
        <authorList>
            <person name="Haridas S."/>
            <person name="Albert R."/>
            <person name="Binder M."/>
            <person name="Bloem J."/>
            <person name="Labutti K."/>
            <person name="Salamov A."/>
            <person name="Andreopoulos B."/>
            <person name="Baker S."/>
            <person name="Barry K."/>
            <person name="Bills G."/>
            <person name="Bluhm B."/>
            <person name="Cannon C."/>
            <person name="Castanera R."/>
            <person name="Culley D."/>
            <person name="Daum C."/>
            <person name="Ezra D."/>
            <person name="Gonzalez J."/>
            <person name="Henrissat B."/>
            <person name="Kuo A."/>
            <person name="Liang C."/>
            <person name="Lipzen A."/>
            <person name="Lutzoni F."/>
            <person name="Magnuson J."/>
            <person name="Mondo S."/>
            <person name="Nolan M."/>
            <person name="Ohm R."/>
            <person name="Pangilinan J."/>
            <person name="Park H.-J."/>
            <person name="Ramirez L."/>
            <person name="Alfaro M."/>
            <person name="Sun H."/>
            <person name="Tritt A."/>
            <person name="Yoshinaga Y."/>
            <person name="Zwiers L.-H."/>
            <person name="Turgeon B."/>
            <person name="Goodwin S."/>
            <person name="Spatafora J."/>
            <person name="Crous P."/>
            <person name="Grigoriev I."/>
        </authorList>
    </citation>
    <scope>NUCLEOTIDE SEQUENCE</scope>
    <source>
        <strain evidence="8">CBS 473.64</strain>
    </source>
</reference>
<evidence type="ECO:0000256" key="4">
    <source>
        <dbReference type="ARBA" id="ARBA00068222"/>
    </source>
</evidence>
<dbReference type="CDD" id="cd11060">
    <property type="entry name" value="CYP57A1-like"/>
    <property type="match status" value="1"/>
</dbReference>
<dbReference type="OrthoDB" id="3934656at2759"/>
<comment type="pathway">
    <text evidence="1">Hormone biosynthesis.</text>
</comment>
<dbReference type="PANTHER" id="PTHR24305">
    <property type="entry name" value="CYTOCHROME P450"/>
    <property type="match status" value="1"/>
</dbReference>
<dbReference type="Proteomes" id="UP000799753">
    <property type="component" value="Unassembled WGS sequence"/>
</dbReference>
<sequence length="514" mass="58140">MAVLNLIYSARWLIFGAILSIYTVSKYKTYKRLSQFKGPFSTGWSEIWHIRAIMSYRSHECYREATDKYGSITRVGPNDLVTNSPDLLCHMSAVRSPYTRTPWYSRATRAEPGRDHLFSLTDEETHTKRRQKMASGFSGKENLSLEPSIDSRVHELIHLIRSKYISSTDPTTPSKPMDLAMKAQFFTLDVISHIGFGRAFGDLAADADVDGYIAASEEGMKAMTFICATGLTPIFQSPLIARLFGPSETDKSGHGKMMRTSRRLISDRMDEYNSGKEKGSDMLASFIHRGMTKDEICTEAFLQILAGSDTTATAIRSTMLHLMSHPRVYRRLQEEIDWAVREGVVGEGGVISEANAETLPYLQAVVREGLRIHLPISDVVPKIVPKGGDIVVVDGIPTFLPEGTNVGYDVLGLARRKDLFGDDPDVFRPERWLLEEGSEKLETMRRMTEMIFGYGKYQCLGKPIAWMEINKVIFELLRHFDWAIMRPAKPWKTANYIGIFLQQELWVLVHERGS</sequence>
<dbReference type="EMBL" id="MU006784">
    <property type="protein sequence ID" value="KAF2640930.1"/>
    <property type="molecule type" value="Genomic_DNA"/>
</dbReference>
<proteinExistence type="predicted"/>
<dbReference type="InterPro" id="IPR002401">
    <property type="entry name" value="Cyt_P450_E_grp-I"/>
</dbReference>
<organism evidence="8 9">
    <name type="scientific">Massarina eburnea CBS 473.64</name>
    <dbReference type="NCBI Taxonomy" id="1395130"/>
    <lineage>
        <taxon>Eukaryota</taxon>
        <taxon>Fungi</taxon>
        <taxon>Dikarya</taxon>
        <taxon>Ascomycota</taxon>
        <taxon>Pezizomycotina</taxon>
        <taxon>Dothideomycetes</taxon>
        <taxon>Pleosporomycetidae</taxon>
        <taxon>Pleosporales</taxon>
        <taxon>Massarineae</taxon>
        <taxon>Massarinaceae</taxon>
        <taxon>Massarina</taxon>
    </lineage>
</organism>
<dbReference type="GO" id="GO:0020037">
    <property type="term" value="F:heme binding"/>
    <property type="evidence" value="ECO:0007669"/>
    <property type="project" value="InterPro"/>
</dbReference>
<dbReference type="FunFam" id="1.10.630.10:FF:000076">
    <property type="entry name" value="Cytochrome P450 monooxygenase"/>
    <property type="match status" value="1"/>
</dbReference>
<gene>
    <name evidence="8" type="ORF">P280DRAFT_427321</name>
</gene>
<feature type="binding site" description="axial binding residue" evidence="6">
    <location>
        <position position="459"/>
    </location>
    <ligand>
        <name>heme</name>
        <dbReference type="ChEBI" id="CHEBI:30413"/>
    </ligand>
    <ligandPart>
        <name>Fe</name>
        <dbReference type="ChEBI" id="CHEBI:18248"/>
    </ligandPart>
</feature>
<dbReference type="GO" id="GO:0005506">
    <property type="term" value="F:iron ion binding"/>
    <property type="evidence" value="ECO:0007669"/>
    <property type="project" value="InterPro"/>
</dbReference>
<keyword evidence="6" id="KW-0408">Iron</keyword>
<dbReference type="PRINTS" id="PR00385">
    <property type="entry name" value="P450"/>
</dbReference>
<evidence type="ECO:0000256" key="5">
    <source>
        <dbReference type="ARBA" id="ARBA00079990"/>
    </source>
</evidence>
<dbReference type="GO" id="GO:0016705">
    <property type="term" value="F:oxidoreductase activity, acting on paired donors, with incorporation or reduction of molecular oxygen"/>
    <property type="evidence" value="ECO:0007669"/>
    <property type="project" value="InterPro"/>
</dbReference>
<keyword evidence="6" id="KW-0479">Metal-binding</keyword>
<dbReference type="SUPFAM" id="SSF48264">
    <property type="entry name" value="Cytochrome P450"/>
    <property type="match status" value="1"/>
</dbReference>
<evidence type="ECO:0000256" key="1">
    <source>
        <dbReference type="ARBA" id="ARBA00004972"/>
    </source>
</evidence>
<evidence type="ECO:0000256" key="3">
    <source>
        <dbReference type="ARBA" id="ARBA00067672"/>
    </source>
</evidence>
<dbReference type="AlphaFoldDB" id="A0A6A6S032"/>
<keyword evidence="8" id="KW-0503">Monooxygenase</keyword>
<keyword evidence="7" id="KW-0472">Membrane</keyword>
<keyword evidence="8" id="KW-0560">Oxidoreductase</keyword>
<keyword evidence="7" id="KW-1133">Transmembrane helix</keyword>
<protein>
    <recommendedName>
        <fullName evidence="4">Cytochrome P450 monooxygenase ABA1</fullName>
    </recommendedName>
    <alternativeName>
        <fullName evidence="5">Abscisic acid biosynthesis protein 1</fullName>
    </alternativeName>
    <alternativeName>
        <fullName evidence="3">Cytochrome P450 monooxygenase aba1</fullName>
    </alternativeName>
</protein>
<feature type="transmembrane region" description="Helical" evidence="7">
    <location>
        <begin position="6"/>
        <end position="24"/>
    </location>
</feature>
<evidence type="ECO:0000313" key="8">
    <source>
        <dbReference type="EMBL" id="KAF2640930.1"/>
    </source>
</evidence>
<dbReference type="PRINTS" id="PR00463">
    <property type="entry name" value="EP450I"/>
</dbReference>
<evidence type="ECO:0000256" key="2">
    <source>
        <dbReference type="ARBA" id="ARBA00023026"/>
    </source>
</evidence>
<keyword evidence="2" id="KW-0843">Virulence</keyword>
<dbReference type="InterPro" id="IPR050121">
    <property type="entry name" value="Cytochrome_P450_monoxygenase"/>
</dbReference>
<evidence type="ECO:0000256" key="7">
    <source>
        <dbReference type="SAM" id="Phobius"/>
    </source>
</evidence>
<dbReference type="Pfam" id="PF00067">
    <property type="entry name" value="p450"/>
    <property type="match status" value="1"/>
</dbReference>
<evidence type="ECO:0000256" key="6">
    <source>
        <dbReference type="PIRSR" id="PIRSR602401-1"/>
    </source>
</evidence>
<keyword evidence="7" id="KW-0812">Transmembrane</keyword>
<dbReference type="InterPro" id="IPR036396">
    <property type="entry name" value="Cyt_P450_sf"/>
</dbReference>
<dbReference type="InterPro" id="IPR001128">
    <property type="entry name" value="Cyt_P450"/>
</dbReference>
<evidence type="ECO:0000313" key="9">
    <source>
        <dbReference type="Proteomes" id="UP000799753"/>
    </source>
</evidence>
<dbReference type="PANTHER" id="PTHR24305:SF236">
    <property type="entry name" value="PISATIN DEMETHYLASE"/>
    <property type="match status" value="1"/>
</dbReference>
<dbReference type="Gene3D" id="1.10.630.10">
    <property type="entry name" value="Cytochrome P450"/>
    <property type="match status" value="1"/>
</dbReference>
<dbReference type="GO" id="GO:0004497">
    <property type="term" value="F:monooxygenase activity"/>
    <property type="evidence" value="ECO:0007669"/>
    <property type="project" value="UniProtKB-KW"/>
</dbReference>
<keyword evidence="9" id="KW-1185">Reference proteome</keyword>
<accession>A0A6A6S032</accession>
<keyword evidence="6" id="KW-0349">Heme</keyword>
<name>A0A6A6S032_9PLEO</name>